<reference evidence="1 2" key="1">
    <citation type="submission" date="2016-10" db="EMBL/GenBank/DDBJ databases">
        <title>Genome sequence of Streptomyces sp. MUSC 93.</title>
        <authorList>
            <person name="Lee L.-H."/>
            <person name="Ser H.-L."/>
            <person name="Law J.W.-F."/>
        </authorList>
    </citation>
    <scope>NUCLEOTIDE SEQUENCE [LARGE SCALE GENOMIC DNA]</scope>
    <source>
        <strain evidence="1 2">MUSC 93</strain>
    </source>
</reference>
<dbReference type="InterPro" id="IPR006175">
    <property type="entry name" value="YjgF/YER057c/UK114"/>
</dbReference>
<evidence type="ECO:0000313" key="2">
    <source>
        <dbReference type="Proteomes" id="UP000179935"/>
    </source>
</evidence>
<evidence type="ECO:0000313" key="1">
    <source>
        <dbReference type="EMBL" id="OIJ84986.1"/>
    </source>
</evidence>
<dbReference type="Proteomes" id="UP000179935">
    <property type="component" value="Unassembled WGS sequence"/>
</dbReference>
<gene>
    <name evidence="1" type="ORF">BIV24_29585</name>
</gene>
<dbReference type="OrthoDB" id="9799840at2"/>
<dbReference type="Pfam" id="PF01042">
    <property type="entry name" value="Ribonuc_L-PSP"/>
    <property type="match status" value="1"/>
</dbReference>
<dbReference type="AlphaFoldDB" id="A0A1S2NUY9"/>
<evidence type="ECO:0008006" key="3">
    <source>
        <dbReference type="Google" id="ProtNLM"/>
    </source>
</evidence>
<comment type="caution">
    <text evidence="1">The sequence shown here is derived from an EMBL/GenBank/DDBJ whole genome shotgun (WGS) entry which is preliminary data.</text>
</comment>
<organism evidence="1 2">
    <name type="scientific">Streptomyces colonosanans</name>
    <dbReference type="NCBI Taxonomy" id="1428652"/>
    <lineage>
        <taxon>Bacteria</taxon>
        <taxon>Bacillati</taxon>
        <taxon>Actinomycetota</taxon>
        <taxon>Actinomycetes</taxon>
        <taxon>Kitasatosporales</taxon>
        <taxon>Streptomycetaceae</taxon>
        <taxon>Streptomyces</taxon>
    </lineage>
</organism>
<sequence length="129" mass="13725">MSERRLIATGTRFEKFFGYSRAVRVEPWVTVAGCTAAGPDGGANIAAQNTECLRRIESARKETGASLEGVVRARFYASAISPLEAYGVVHVESFTQVRPASTIVEAALAHPSLLVEAEADAITNDLAGE</sequence>
<dbReference type="EMBL" id="MLYP01000105">
    <property type="protein sequence ID" value="OIJ84986.1"/>
    <property type="molecule type" value="Genomic_DNA"/>
</dbReference>
<dbReference type="Gene3D" id="3.30.1330.40">
    <property type="entry name" value="RutC-like"/>
    <property type="match status" value="1"/>
</dbReference>
<protein>
    <recommendedName>
        <fullName evidence="3">RidA family protein</fullName>
    </recommendedName>
</protein>
<keyword evidence="2" id="KW-1185">Reference proteome</keyword>
<dbReference type="STRING" id="1428652.BIV24_29585"/>
<dbReference type="InterPro" id="IPR035959">
    <property type="entry name" value="RutC-like_sf"/>
</dbReference>
<name>A0A1S2NUY9_9ACTN</name>
<dbReference type="SUPFAM" id="SSF55298">
    <property type="entry name" value="YjgF-like"/>
    <property type="match status" value="1"/>
</dbReference>
<dbReference type="RefSeq" id="WP_071369545.1">
    <property type="nucleotide sequence ID" value="NZ_MLYP01000105.1"/>
</dbReference>
<proteinExistence type="predicted"/>
<dbReference type="PANTHER" id="PTHR43857">
    <property type="entry name" value="BLR7761 PROTEIN"/>
    <property type="match status" value="1"/>
</dbReference>
<dbReference type="PANTHER" id="PTHR43857:SF1">
    <property type="entry name" value="YJGH FAMILY PROTEIN"/>
    <property type="match status" value="1"/>
</dbReference>
<accession>A0A1S2NUY9</accession>